<evidence type="ECO:0000313" key="6">
    <source>
        <dbReference type="EMBL" id="CDZ78012.1"/>
    </source>
</evidence>
<dbReference type="eggNOG" id="COG0438">
    <property type="taxonomic scope" value="Bacteria"/>
</dbReference>
<dbReference type="AlphaFoldDB" id="A0A078KY90"/>
<keyword evidence="7" id="KW-1185">Reference proteome</keyword>
<dbReference type="InterPro" id="IPR031358">
    <property type="entry name" value="Stealth_CR1"/>
</dbReference>
<feature type="domain" description="Stealth protein CR2 conserved region 2" evidence="4">
    <location>
        <begin position="70"/>
        <end position="179"/>
    </location>
</feature>
<dbReference type="InterPro" id="IPR021520">
    <property type="entry name" value="Stealth_CR2"/>
</dbReference>
<comment type="similarity">
    <text evidence="1">Belongs to the stealth family.</text>
</comment>
<dbReference type="PANTHER" id="PTHR24045">
    <property type="match status" value="1"/>
</dbReference>
<dbReference type="RefSeq" id="WP_081935122.1">
    <property type="nucleotide sequence ID" value="NZ_CCVW01000002.1"/>
</dbReference>
<dbReference type="GO" id="GO:0000271">
    <property type="term" value="P:polysaccharide biosynthetic process"/>
    <property type="evidence" value="ECO:0007669"/>
    <property type="project" value="UniProtKB-KW"/>
</dbReference>
<gene>
    <name evidence="6" type="primary">sacB</name>
    <name evidence="6" type="ORF">BN59_02309</name>
</gene>
<dbReference type="Pfam" id="PF17101">
    <property type="entry name" value="Stealth_CR1"/>
    <property type="match status" value="1"/>
</dbReference>
<dbReference type="OrthoDB" id="9776077at2"/>
<accession>A0A078KY90</accession>
<dbReference type="Proteomes" id="UP000044071">
    <property type="component" value="Unassembled WGS sequence"/>
</dbReference>
<proteinExistence type="inferred from homology"/>
<evidence type="ECO:0000313" key="7">
    <source>
        <dbReference type="Proteomes" id="UP000044071"/>
    </source>
</evidence>
<organism evidence="6 7">
    <name type="scientific">Legionella massiliensis</name>
    <dbReference type="NCBI Taxonomy" id="1034943"/>
    <lineage>
        <taxon>Bacteria</taxon>
        <taxon>Pseudomonadati</taxon>
        <taxon>Pseudomonadota</taxon>
        <taxon>Gammaproteobacteria</taxon>
        <taxon>Legionellales</taxon>
        <taxon>Legionellaceae</taxon>
        <taxon>Legionella</taxon>
    </lineage>
</organism>
<evidence type="ECO:0000259" key="5">
    <source>
        <dbReference type="Pfam" id="PF17101"/>
    </source>
</evidence>
<name>A0A078KY90_9GAMM</name>
<dbReference type="Pfam" id="PF11380">
    <property type="entry name" value="Stealth_CR2"/>
    <property type="match status" value="1"/>
</dbReference>
<evidence type="ECO:0000256" key="2">
    <source>
        <dbReference type="ARBA" id="ARBA00022679"/>
    </source>
</evidence>
<keyword evidence="3" id="KW-0270">Exopolysaccharide synthesis</keyword>
<dbReference type="InterPro" id="IPR047141">
    <property type="entry name" value="Stealth"/>
</dbReference>
<dbReference type="PANTHER" id="PTHR24045:SF0">
    <property type="entry name" value="N-ACETYLGLUCOSAMINE-1-PHOSPHOTRANSFERASE SUBUNITS ALPHA_BETA"/>
    <property type="match status" value="1"/>
</dbReference>
<dbReference type="STRING" id="1034943.BN59_02309"/>
<evidence type="ECO:0000256" key="3">
    <source>
        <dbReference type="ARBA" id="ARBA00023169"/>
    </source>
</evidence>
<sequence>MPLGLAAQPTALRLFLDIKHEGLKPYMTTKEPVDAVITWVDGSDVEHAKKLANYCAKLGIKKSEGAAPTRFNERGELVYCVKSLLRFAPWIRTIYIVTDTQIPPIIKSLQGTKDAEKLKLIDHREIFVGYENHLPTFNSLSIETALWRIEGLANHFIYLNDDFSLIRPVSQDDFFRDSKLVLRGDWKVQLEKKWRNYWKNLAKPFIKEKQPAVPENLHRAVQEKSAKLAGFTKHFFHLPHAPYPAMRTTFERYFSEHPEFLSENLSYPLRDHKQYWPFSLAQHLEIQRKNVVFDNSLEVITINGACHSLEQIQAKLAKADRKKNVPFICVQSIDEAAEPTQHFVFEWLDRKIID</sequence>
<evidence type="ECO:0000259" key="4">
    <source>
        <dbReference type="Pfam" id="PF11380"/>
    </source>
</evidence>
<keyword evidence="2 6" id="KW-0808">Transferase</keyword>
<reference evidence="6 7" key="1">
    <citation type="submission" date="2014-06" db="EMBL/GenBank/DDBJ databases">
        <authorList>
            <person name="Urmite Genomes Urmite Genomes"/>
        </authorList>
    </citation>
    <scope>NUCLEOTIDE SEQUENCE [LARGE SCALE GENOMIC DNA]</scope>
</reference>
<dbReference type="EMBL" id="CCSB01000002">
    <property type="protein sequence ID" value="CDZ78012.1"/>
    <property type="molecule type" value="Genomic_DNA"/>
</dbReference>
<feature type="domain" description="Stealth protein CR1 conserved region 1" evidence="5">
    <location>
        <begin position="31"/>
        <end position="54"/>
    </location>
</feature>
<evidence type="ECO:0000256" key="1">
    <source>
        <dbReference type="ARBA" id="ARBA00007583"/>
    </source>
</evidence>
<protein>
    <submittedName>
        <fullName evidence="6">Capsular polysaccharide phosphotransferase SacB</fullName>
    </submittedName>
</protein>
<dbReference type="GO" id="GO:0016772">
    <property type="term" value="F:transferase activity, transferring phosphorus-containing groups"/>
    <property type="evidence" value="ECO:0007669"/>
    <property type="project" value="InterPro"/>
</dbReference>